<keyword evidence="3 8" id="KW-0799">Topoisomerase</keyword>
<proteinExistence type="inferred from homology"/>
<dbReference type="InterPro" id="IPR005741">
    <property type="entry name" value="TopoIV_A_Gpos"/>
</dbReference>
<evidence type="ECO:0000256" key="10">
    <source>
        <dbReference type="SAM" id="Coils"/>
    </source>
</evidence>
<evidence type="ECO:0000256" key="5">
    <source>
        <dbReference type="ARBA" id="ARBA00023136"/>
    </source>
</evidence>
<comment type="function">
    <text evidence="8">Topoisomerase IV is essential for chromosome segregation. It relaxes supercoiled DNA. Performs the decatenation events required during the replication of a circular DNA molecule.</text>
</comment>
<dbReference type="GO" id="GO:0005737">
    <property type="term" value="C:cytoplasm"/>
    <property type="evidence" value="ECO:0007669"/>
    <property type="project" value="TreeGrafter"/>
</dbReference>
<dbReference type="PANTHER" id="PTHR43493">
    <property type="entry name" value="DNA GYRASE/TOPOISOMERASE SUBUNIT A"/>
    <property type="match status" value="1"/>
</dbReference>
<gene>
    <name evidence="8" type="primary">parC</name>
    <name evidence="12" type="ORF">HNR44_001101</name>
</gene>
<dbReference type="SMART" id="SM00434">
    <property type="entry name" value="TOP4c"/>
    <property type="match status" value="1"/>
</dbReference>
<comment type="subunit">
    <text evidence="7 8">Heterotetramer composed of ParC and ParE.</text>
</comment>
<dbReference type="PANTHER" id="PTHR43493:SF9">
    <property type="entry name" value="DNA TOPOISOMERASE 4 SUBUNIT A"/>
    <property type="match status" value="1"/>
</dbReference>
<dbReference type="SUPFAM" id="SSF56719">
    <property type="entry name" value="Type II DNA topoisomerase"/>
    <property type="match status" value="1"/>
</dbReference>
<feature type="active site" description="O-(5'-phospho-DNA)-tyrosine intermediate" evidence="8 9">
    <location>
        <position position="121"/>
    </location>
</feature>
<dbReference type="InterPro" id="IPR013757">
    <property type="entry name" value="Topo_IIA_A_a_sf"/>
</dbReference>
<keyword evidence="2 8" id="KW-1003">Cell membrane</keyword>
<evidence type="ECO:0000256" key="3">
    <source>
        <dbReference type="ARBA" id="ARBA00023029"/>
    </source>
</evidence>
<dbReference type="Gene3D" id="3.90.199.10">
    <property type="entry name" value="Topoisomerase II, domain 5"/>
    <property type="match status" value="1"/>
</dbReference>
<dbReference type="GO" id="GO:0019897">
    <property type="term" value="C:extrinsic component of plasma membrane"/>
    <property type="evidence" value="ECO:0007669"/>
    <property type="project" value="UniProtKB-UniRule"/>
</dbReference>
<evidence type="ECO:0000256" key="1">
    <source>
        <dbReference type="ARBA" id="ARBA00000185"/>
    </source>
</evidence>
<organism evidence="12 13">
    <name type="scientific">Geomicrobium halophilum</name>
    <dbReference type="NCBI Taxonomy" id="549000"/>
    <lineage>
        <taxon>Bacteria</taxon>
        <taxon>Bacillati</taxon>
        <taxon>Bacillota</taxon>
        <taxon>Bacilli</taxon>
        <taxon>Bacillales</taxon>
        <taxon>Geomicrobium</taxon>
    </lineage>
</organism>
<comment type="caution">
    <text evidence="12">The sequence shown here is derived from an EMBL/GenBank/DDBJ whole genome shotgun (WGS) entry which is preliminary data.</text>
</comment>
<dbReference type="SUPFAM" id="SSF101904">
    <property type="entry name" value="GyrA/ParC C-terminal domain-like"/>
    <property type="match status" value="1"/>
</dbReference>
<keyword evidence="4 8" id="KW-0238">DNA-binding</keyword>
<comment type="catalytic activity">
    <reaction evidence="1 8 9">
        <text>ATP-dependent breakage, passage and rejoining of double-stranded DNA.</text>
        <dbReference type="EC" id="5.6.2.2"/>
    </reaction>
</comment>
<dbReference type="InterPro" id="IPR002205">
    <property type="entry name" value="Topo_IIA_dom_A"/>
</dbReference>
<dbReference type="GO" id="GO:0009330">
    <property type="term" value="C:DNA topoisomerase type II (double strand cut, ATP-hydrolyzing) complex"/>
    <property type="evidence" value="ECO:0007669"/>
    <property type="project" value="TreeGrafter"/>
</dbReference>
<keyword evidence="13" id="KW-1185">Reference proteome</keyword>
<comment type="subcellular location">
    <subcellularLocation>
        <location evidence="8">Cell membrane</location>
        <topology evidence="8">Peripheral membrane protein</topology>
    </subcellularLocation>
</comment>
<dbReference type="GO" id="GO:0007059">
    <property type="term" value="P:chromosome segregation"/>
    <property type="evidence" value="ECO:0007669"/>
    <property type="project" value="UniProtKB-UniRule"/>
</dbReference>
<sequence length="811" mass="91384">MPEAEKYLDLPLEEVIGDRFGRYSKYIIQERALPDARDGLKPVQRRILYAMLKDNNTADKPFRKSAKTVGNVIGNYHPHGDSSVYEALVRMSQAWKIRHGLVEMHGNNGSIDGDPPAAMRYTEARISALAQEMLQDIGKGTVEFIPNFDDTAEEPVVLPAHFPSLLVNGSTGISSGYATDIPPHNLGEVIDAAIQLLDHPDSPLETLLSFIKGPDFPGGGTIQGVKNLKQAYETGKGKIVLRGTANIETLRGGREQIVISEIPYEVVKANLVKRIDEIRFDKKIDGIAEVRDDTDRSGLQVVVELKKEADAQSILNYLYKNTDLQVTYNFNMVAIAEKAPQLLGLKSLLSAYIDHQKEVVINRSRYELDQATKRQHIVEGLMKAISVLDELISLIRQSNDKGDAKQNITQAFGFTEAQAEAIVNLQLYRLTNTDIETLENEAESLEQTIQHLNEILNSPKKLVQTIKKGLKSIKKTYADERRTRIEDEIEELKIDLQVMIPSEEVFVTVSRDGYVKRTSTRSYSASNDERPGMKDTDDLQFFQEMNTTETLLVFTSHGHYVYIPVHQLPDIRWKDNGQHIGNLVSLDQDDHIVRAIPIRSFSEEQYLIFFTKNGIAKRSLLKDYQAQRSSRALIAVKLKEKDTLIDVVLTDGTHDIFFATKQGYGLRFAETDVNVVGLRTAGVKGIALKDGDEVVSAFTASQEEEGYLYSVSQRGAVKKMKWDQFPKSSRSKRGLTMLRELKKNPHVLVDITKATTQDVLMLQTEDEVIHAISGKDIRNYDRYQTGSYVLDTDTHGAVKHMWRYVDHETTE</sequence>
<dbReference type="Pfam" id="PF03989">
    <property type="entry name" value="DNA_gyraseA_C"/>
    <property type="match status" value="5"/>
</dbReference>
<dbReference type="Gene3D" id="3.30.1360.40">
    <property type="match status" value="1"/>
</dbReference>
<dbReference type="AlphaFoldDB" id="A0A841PY27"/>
<dbReference type="Pfam" id="PF00521">
    <property type="entry name" value="DNA_topoisoIV"/>
    <property type="match status" value="1"/>
</dbReference>
<evidence type="ECO:0000256" key="4">
    <source>
        <dbReference type="ARBA" id="ARBA00023125"/>
    </source>
</evidence>
<dbReference type="Proteomes" id="UP000568839">
    <property type="component" value="Unassembled WGS sequence"/>
</dbReference>
<keyword evidence="6 8" id="KW-0413">Isomerase</keyword>
<feature type="domain" description="Topo IIA-type catalytic" evidence="11">
    <location>
        <begin position="33"/>
        <end position="497"/>
    </location>
</feature>
<dbReference type="GO" id="GO:0034335">
    <property type="term" value="F:DNA negative supercoiling activity"/>
    <property type="evidence" value="ECO:0007669"/>
    <property type="project" value="UniProtKB-ARBA"/>
</dbReference>
<dbReference type="InterPro" id="IPR013758">
    <property type="entry name" value="Topo_IIA_A/C_ab"/>
</dbReference>
<dbReference type="GO" id="GO:0006265">
    <property type="term" value="P:DNA topological change"/>
    <property type="evidence" value="ECO:0007669"/>
    <property type="project" value="UniProtKB-UniRule"/>
</dbReference>
<evidence type="ECO:0000256" key="2">
    <source>
        <dbReference type="ARBA" id="ARBA00022475"/>
    </source>
</evidence>
<dbReference type="PROSITE" id="PS52040">
    <property type="entry name" value="TOPO_IIA"/>
    <property type="match status" value="1"/>
</dbReference>
<feature type="site" description="Transition state stabilizer" evidence="8">
    <location>
        <position position="120"/>
    </location>
</feature>
<dbReference type="InterPro" id="IPR035516">
    <property type="entry name" value="Gyrase/topoIV_suA_C"/>
</dbReference>
<dbReference type="NCBIfam" id="TIGR01061">
    <property type="entry name" value="parC_Gpos"/>
    <property type="match status" value="1"/>
</dbReference>
<evidence type="ECO:0000259" key="11">
    <source>
        <dbReference type="PROSITE" id="PS52040"/>
    </source>
</evidence>
<dbReference type="CDD" id="cd00187">
    <property type="entry name" value="TOP4c"/>
    <property type="match status" value="1"/>
</dbReference>
<feature type="site" description="Interaction with DNA" evidence="8">
    <location>
        <position position="79"/>
    </location>
</feature>
<evidence type="ECO:0000313" key="12">
    <source>
        <dbReference type="EMBL" id="MBB6449152.1"/>
    </source>
</evidence>
<accession>A0A841PY27</accession>
<dbReference type="InterPro" id="IPR050220">
    <property type="entry name" value="Type_II_DNA_Topoisomerases"/>
</dbReference>
<evidence type="ECO:0000256" key="6">
    <source>
        <dbReference type="ARBA" id="ARBA00023235"/>
    </source>
</evidence>
<dbReference type="NCBIfam" id="NF004044">
    <property type="entry name" value="PRK05561.1"/>
    <property type="match status" value="1"/>
</dbReference>
<feature type="site" description="Interaction with DNA" evidence="8">
    <location>
        <position position="90"/>
    </location>
</feature>
<dbReference type="FunFam" id="3.30.1360.40:FF:000002">
    <property type="entry name" value="DNA gyrase subunit A"/>
    <property type="match status" value="1"/>
</dbReference>
<keyword evidence="10" id="KW-0175">Coiled coil</keyword>
<feature type="coiled-coil region" evidence="10">
    <location>
        <begin position="428"/>
        <end position="455"/>
    </location>
</feature>
<feature type="site" description="Interaction with DNA" evidence="8">
    <location>
        <position position="41"/>
    </location>
</feature>
<dbReference type="EMBL" id="JACHHJ010000001">
    <property type="protein sequence ID" value="MBB6449152.1"/>
    <property type="molecule type" value="Genomic_DNA"/>
</dbReference>
<name>A0A841PY27_9BACL</name>
<dbReference type="GO" id="GO:0005694">
    <property type="term" value="C:chromosome"/>
    <property type="evidence" value="ECO:0007669"/>
    <property type="project" value="InterPro"/>
</dbReference>
<dbReference type="Gene3D" id="1.10.268.10">
    <property type="entry name" value="Topoisomerase, domain 3"/>
    <property type="match status" value="1"/>
</dbReference>
<dbReference type="FunFam" id="1.10.268.10:FF:000001">
    <property type="entry name" value="DNA gyrase subunit A"/>
    <property type="match status" value="1"/>
</dbReference>
<reference evidence="12 13" key="1">
    <citation type="submission" date="2020-08" db="EMBL/GenBank/DDBJ databases">
        <title>Genomic Encyclopedia of Type Strains, Phase IV (KMG-IV): sequencing the most valuable type-strain genomes for metagenomic binning, comparative biology and taxonomic classification.</title>
        <authorList>
            <person name="Goeker M."/>
        </authorList>
    </citation>
    <scope>NUCLEOTIDE SEQUENCE [LARGE SCALE GENOMIC DNA]</scope>
    <source>
        <strain evidence="12 13">DSM 21769</strain>
    </source>
</reference>
<dbReference type="EC" id="5.6.2.2" evidence="8"/>
<evidence type="ECO:0000313" key="13">
    <source>
        <dbReference type="Proteomes" id="UP000568839"/>
    </source>
</evidence>
<keyword evidence="5 8" id="KW-0472">Membrane</keyword>
<evidence type="ECO:0000256" key="7">
    <source>
        <dbReference type="ARBA" id="ARBA00063644"/>
    </source>
</evidence>
<dbReference type="HAMAP" id="MF_00937">
    <property type="entry name" value="ParC_type2"/>
    <property type="match status" value="1"/>
</dbReference>
<feature type="site" description="Interaction with DNA" evidence="8">
    <location>
        <position position="77"/>
    </location>
</feature>
<evidence type="ECO:0000256" key="9">
    <source>
        <dbReference type="PROSITE-ProRule" id="PRU01384"/>
    </source>
</evidence>
<evidence type="ECO:0000256" key="8">
    <source>
        <dbReference type="HAMAP-Rule" id="MF_00937"/>
    </source>
</evidence>
<feature type="site" description="Interaction with DNA" evidence="8">
    <location>
        <position position="96"/>
    </location>
</feature>
<dbReference type="Gene3D" id="2.120.10.90">
    <property type="entry name" value="DNA gyrase/topoisomerase IV, subunit A, C-terminal"/>
    <property type="match status" value="1"/>
</dbReference>
<comment type="similarity">
    <text evidence="8">Belongs to the type II topoisomerase GyrA/ParC subunit family. ParC type 2 subfamily.</text>
</comment>
<dbReference type="GO" id="GO:0005524">
    <property type="term" value="F:ATP binding"/>
    <property type="evidence" value="ECO:0007669"/>
    <property type="project" value="InterPro"/>
</dbReference>
<dbReference type="GO" id="GO:0003677">
    <property type="term" value="F:DNA binding"/>
    <property type="evidence" value="ECO:0007669"/>
    <property type="project" value="UniProtKB-UniRule"/>
</dbReference>
<dbReference type="FunFam" id="2.120.10.90:FF:000005">
    <property type="entry name" value="DNA topoisomerase 4 subunit A"/>
    <property type="match status" value="1"/>
</dbReference>
<protein>
    <recommendedName>
        <fullName evidence="8">DNA topoisomerase 4 subunit A</fullName>
        <ecNumber evidence="8">5.6.2.2</ecNumber>
    </recommendedName>
    <alternativeName>
        <fullName evidence="8">Topoisomerase IV subunit A</fullName>
    </alternativeName>
</protein>
<dbReference type="InterPro" id="IPR013760">
    <property type="entry name" value="Topo_IIA-like_dom_sf"/>
</dbReference>
<dbReference type="RefSeq" id="WP_184403066.1">
    <property type="nucleotide sequence ID" value="NZ_JACHHJ010000001.1"/>
</dbReference>
<dbReference type="InterPro" id="IPR006691">
    <property type="entry name" value="GyrA/parC_rep"/>
</dbReference>